<sequence length="169" mass="19387">MLLGFDSIHRILVYRGAYHAAFPNDVGMSNIHTVWDGPVDLYSHVFEYQACVICLLSSAQLTRAWQYVASWNDWETKASHIAGLSEDLRSAQTSRKQDRPNGLEPSSYSRYTTLNKRATSVVYYFFKDGDKRHEHSYNALSAILHQLFIRYLTGKFTSHALSRQKNHGP</sequence>
<protein>
    <submittedName>
        <fullName evidence="1">Uncharacterized protein</fullName>
    </submittedName>
</protein>
<dbReference type="EMBL" id="JAPCWZ010000007">
    <property type="protein sequence ID" value="KAK8855328.1"/>
    <property type="molecule type" value="Genomic_DNA"/>
</dbReference>
<keyword evidence="2" id="KW-1185">Reference proteome</keyword>
<evidence type="ECO:0000313" key="1">
    <source>
        <dbReference type="EMBL" id="KAK8855328.1"/>
    </source>
</evidence>
<organism evidence="1 2">
    <name type="scientific">Apiospora arundinis</name>
    <dbReference type="NCBI Taxonomy" id="335852"/>
    <lineage>
        <taxon>Eukaryota</taxon>
        <taxon>Fungi</taxon>
        <taxon>Dikarya</taxon>
        <taxon>Ascomycota</taxon>
        <taxon>Pezizomycotina</taxon>
        <taxon>Sordariomycetes</taxon>
        <taxon>Xylariomycetidae</taxon>
        <taxon>Amphisphaeriales</taxon>
        <taxon>Apiosporaceae</taxon>
        <taxon>Apiospora</taxon>
    </lineage>
</organism>
<dbReference type="Proteomes" id="UP001390339">
    <property type="component" value="Unassembled WGS sequence"/>
</dbReference>
<comment type="caution">
    <text evidence="1">The sequence shown here is derived from an EMBL/GenBank/DDBJ whole genome shotgun (WGS) entry which is preliminary data.</text>
</comment>
<accession>A0ABR2HZ13</accession>
<gene>
    <name evidence="1" type="ORF">PGQ11_011240</name>
</gene>
<reference evidence="1 2" key="1">
    <citation type="journal article" date="2024" name="IMA Fungus">
        <title>Apiospora arundinis, a panoply of carbohydrate-active enzymes and secondary metabolites.</title>
        <authorList>
            <person name="Sorensen T."/>
            <person name="Petersen C."/>
            <person name="Muurmann A.T."/>
            <person name="Christiansen J.V."/>
            <person name="Brundto M.L."/>
            <person name="Overgaard C.K."/>
            <person name="Boysen A.T."/>
            <person name="Wollenberg R.D."/>
            <person name="Larsen T.O."/>
            <person name="Sorensen J.L."/>
            <person name="Nielsen K.L."/>
            <person name="Sondergaard T.E."/>
        </authorList>
    </citation>
    <scope>NUCLEOTIDE SEQUENCE [LARGE SCALE GENOMIC DNA]</scope>
    <source>
        <strain evidence="1 2">AAU 773</strain>
    </source>
</reference>
<name>A0ABR2HZ13_9PEZI</name>
<proteinExistence type="predicted"/>
<evidence type="ECO:0000313" key="2">
    <source>
        <dbReference type="Proteomes" id="UP001390339"/>
    </source>
</evidence>